<dbReference type="HOGENOM" id="CLU_2769020_0_0_7"/>
<reference evidence="1 2" key="1">
    <citation type="journal article" date="2009" name="Environ. Microbiol.">
        <title>Genome sequence of Desulfobacterium autotrophicum HRM2, a marine sulfate reducer oxidizing organic carbon completely to carbon dioxide.</title>
        <authorList>
            <person name="Strittmatter A.W."/>
            <person name="Liesegang H."/>
            <person name="Rabus R."/>
            <person name="Decker I."/>
            <person name="Amann J."/>
            <person name="Andres S."/>
            <person name="Henne A."/>
            <person name="Fricke W.F."/>
            <person name="Martinez-Arias R."/>
            <person name="Bartels D."/>
            <person name="Goesmann A."/>
            <person name="Krause L."/>
            <person name="Puehler A."/>
            <person name="Klenk H.P."/>
            <person name="Richter M."/>
            <person name="Schuler M."/>
            <person name="Gloeckner F.O."/>
            <person name="Meyerdierks A."/>
            <person name="Gottschalk G."/>
            <person name="Amann R."/>
        </authorList>
    </citation>
    <scope>NUCLEOTIDE SEQUENCE [LARGE SCALE GENOMIC DNA]</scope>
    <source>
        <strain evidence="2">ATCC 43914 / DSM 3382 / HRM2</strain>
    </source>
</reference>
<proteinExistence type="predicted"/>
<accession>C0QD31</accession>
<dbReference type="Proteomes" id="UP000000442">
    <property type="component" value="Chromosome"/>
</dbReference>
<protein>
    <submittedName>
        <fullName evidence="1">Uncharacterized protein</fullName>
    </submittedName>
</protein>
<gene>
    <name evidence="1" type="ordered locus">HRM2_42070</name>
</gene>
<name>C0QD31_DESAH</name>
<dbReference type="KEGG" id="dat:HRM2_42070"/>
<sequence>MHHFSLDRLFFNVIFFTKIKSNRQVDMHRDAYQIKNRKNKDEPDIRQPTFIYLIRRLRPCILGDNAFSG</sequence>
<evidence type="ECO:0000313" key="2">
    <source>
        <dbReference type="Proteomes" id="UP000000442"/>
    </source>
</evidence>
<organism evidence="1 2">
    <name type="scientific">Desulforapulum autotrophicum (strain ATCC 43914 / DSM 3382 / VKM B-1955 / HRM2)</name>
    <name type="common">Desulfobacterium autotrophicum</name>
    <dbReference type="NCBI Taxonomy" id="177437"/>
    <lineage>
        <taxon>Bacteria</taxon>
        <taxon>Pseudomonadati</taxon>
        <taxon>Thermodesulfobacteriota</taxon>
        <taxon>Desulfobacteria</taxon>
        <taxon>Desulfobacterales</taxon>
        <taxon>Desulfobacteraceae</taxon>
        <taxon>Desulforapulum</taxon>
    </lineage>
</organism>
<dbReference type="STRING" id="177437.HRM2_42070"/>
<dbReference type="EMBL" id="CP001087">
    <property type="protein sequence ID" value="ACN17263.1"/>
    <property type="molecule type" value="Genomic_DNA"/>
</dbReference>
<keyword evidence="2" id="KW-1185">Reference proteome</keyword>
<dbReference type="AlphaFoldDB" id="C0QD31"/>
<evidence type="ECO:0000313" key="1">
    <source>
        <dbReference type="EMBL" id="ACN17263.1"/>
    </source>
</evidence>